<dbReference type="Pfam" id="PF19461">
    <property type="entry name" value="DUF5998"/>
    <property type="match status" value="1"/>
</dbReference>
<gene>
    <name evidence="1" type="ORF">SDC9_111821</name>
</gene>
<organism evidence="1">
    <name type="scientific">bioreactor metagenome</name>
    <dbReference type="NCBI Taxonomy" id="1076179"/>
    <lineage>
        <taxon>unclassified sequences</taxon>
        <taxon>metagenomes</taxon>
        <taxon>ecological metagenomes</taxon>
    </lineage>
</organism>
<dbReference type="EMBL" id="VSSQ01020233">
    <property type="protein sequence ID" value="MPM64930.1"/>
    <property type="molecule type" value="Genomic_DNA"/>
</dbReference>
<protein>
    <recommendedName>
        <fullName evidence="2">Phosphodiesterase</fullName>
    </recommendedName>
</protein>
<proteinExistence type="predicted"/>
<evidence type="ECO:0008006" key="2">
    <source>
        <dbReference type="Google" id="ProtNLM"/>
    </source>
</evidence>
<accession>A0A645BHI2</accession>
<reference evidence="1" key="1">
    <citation type="submission" date="2019-08" db="EMBL/GenBank/DDBJ databases">
        <authorList>
            <person name="Kucharzyk K."/>
            <person name="Murdoch R.W."/>
            <person name="Higgins S."/>
            <person name="Loffler F."/>
        </authorList>
    </citation>
    <scope>NUCLEOTIDE SEQUENCE</scope>
</reference>
<dbReference type="AlphaFoldDB" id="A0A645BHI2"/>
<comment type="caution">
    <text evidence="1">The sequence shown here is derived from an EMBL/GenBank/DDBJ whole genome shotgun (WGS) entry which is preliminary data.</text>
</comment>
<evidence type="ECO:0000313" key="1">
    <source>
        <dbReference type="EMBL" id="MPM64930.1"/>
    </source>
</evidence>
<dbReference type="InterPro" id="IPR046040">
    <property type="entry name" value="DUF5998"/>
</dbReference>
<name>A0A645BHI2_9ZZZZ</name>
<sequence>MPLPDQSATSGAAARVCEDGRVSGSEQLTDTDELRLAIEACGYFPALVFDSVMISLGDEEMVSFVVQHEPTITPDGIHRHVTVSVLTPTRLIINHTDDADATAGFGAQAASTSEVVAIRRINSVSLSRIVNDPSGYRPGQAAVQEALLTVAWGFASRIDLEPATCETPDCDADHGLTGQLVGDDLVMRMSSDADGAQGVARLVRFGLALQRSTNLA</sequence>